<organism evidence="2 3">
    <name type="scientific">Pseudoxanthomonas winnipegensis</name>
    <dbReference type="NCBI Taxonomy" id="2480810"/>
    <lineage>
        <taxon>Bacteria</taxon>
        <taxon>Pseudomonadati</taxon>
        <taxon>Pseudomonadota</taxon>
        <taxon>Gammaproteobacteria</taxon>
        <taxon>Lysobacterales</taxon>
        <taxon>Lysobacteraceae</taxon>
        <taxon>Pseudoxanthomonas</taxon>
    </lineage>
</organism>
<dbReference type="AlphaFoldDB" id="A0A4Q8LD32"/>
<proteinExistence type="predicted"/>
<dbReference type="RefSeq" id="WP_130550652.1">
    <property type="nucleotide sequence ID" value="NZ_SHMC01000002.1"/>
</dbReference>
<keyword evidence="1" id="KW-0812">Transmembrane</keyword>
<feature type="transmembrane region" description="Helical" evidence="1">
    <location>
        <begin position="7"/>
        <end position="25"/>
    </location>
</feature>
<protein>
    <submittedName>
        <fullName evidence="2">Uncharacterized protein</fullName>
    </submittedName>
</protein>
<evidence type="ECO:0000313" key="2">
    <source>
        <dbReference type="EMBL" id="TAA26799.1"/>
    </source>
</evidence>
<dbReference type="Proteomes" id="UP000292627">
    <property type="component" value="Unassembled WGS sequence"/>
</dbReference>
<evidence type="ECO:0000256" key="1">
    <source>
        <dbReference type="SAM" id="Phobius"/>
    </source>
</evidence>
<reference evidence="2 3" key="1">
    <citation type="submission" date="2019-02" db="EMBL/GenBank/DDBJ databases">
        <title>WGS of Pseudoxanthomonas species novum from clinical isolates.</title>
        <authorList>
            <person name="Bernier A.-M."/>
            <person name="Bernard K."/>
            <person name="Vachon A."/>
        </authorList>
    </citation>
    <scope>NUCLEOTIDE SEQUENCE [LARGE SCALE GENOMIC DNA]</scope>
    <source>
        <strain evidence="2 3">NML171200</strain>
    </source>
</reference>
<dbReference type="EMBL" id="SHMC01000002">
    <property type="protein sequence ID" value="TAA26799.1"/>
    <property type="molecule type" value="Genomic_DNA"/>
</dbReference>
<name>A0A4Q8LD32_9GAMM</name>
<sequence length="108" mass="11777">MPIFFDAIFLISLAAMVVVYPMYFMQLSAFGKIMLRDHPDLLDGRGKDSTAIYALLKKVKDGQLDGVALSPEASLAYSSAKRLLYVGVTLFLMVLSIGLTDALLSKQG</sequence>
<accession>A0A4Q8LD32</accession>
<dbReference type="OrthoDB" id="6059290at2"/>
<evidence type="ECO:0000313" key="3">
    <source>
        <dbReference type="Proteomes" id="UP000292627"/>
    </source>
</evidence>
<comment type="caution">
    <text evidence="2">The sequence shown here is derived from an EMBL/GenBank/DDBJ whole genome shotgun (WGS) entry which is preliminary data.</text>
</comment>
<gene>
    <name evidence="2" type="ORF">EA660_06195</name>
</gene>
<keyword evidence="1" id="KW-1133">Transmembrane helix</keyword>
<feature type="transmembrane region" description="Helical" evidence="1">
    <location>
        <begin position="83"/>
        <end position="104"/>
    </location>
</feature>
<keyword evidence="1" id="KW-0472">Membrane</keyword>